<keyword evidence="2" id="KW-0081">Bacteriolytic enzyme</keyword>
<dbReference type="PANTHER" id="PTHR33308">
    <property type="entry name" value="PEPTIDOGLYCAN HYDROLASE FLGJ"/>
    <property type="match status" value="1"/>
</dbReference>
<organism evidence="7 8">
    <name type="scientific">Mesonia phycicola</name>
    <dbReference type="NCBI Taxonomy" id="579105"/>
    <lineage>
        <taxon>Bacteria</taxon>
        <taxon>Pseudomonadati</taxon>
        <taxon>Bacteroidota</taxon>
        <taxon>Flavobacteriia</taxon>
        <taxon>Flavobacteriales</taxon>
        <taxon>Flavobacteriaceae</taxon>
        <taxon>Mesonia</taxon>
    </lineage>
</organism>
<dbReference type="PANTHER" id="PTHR33308:SF9">
    <property type="entry name" value="PEPTIDOGLYCAN HYDROLASE FLGJ"/>
    <property type="match status" value="1"/>
</dbReference>
<evidence type="ECO:0000256" key="5">
    <source>
        <dbReference type="SAM" id="MobiDB-lite"/>
    </source>
</evidence>
<dbReference type="InterPro" id="IPR018392">
    <property type="entry name" value="LysM"/>
</dbReference>
<evidence type="ECO:0000256" key="4">
    <source>
        <dbReference type="ARBA" id="ARBA00032108"/>
    </source>
</evidence>
<evidence type="ECO:0000313" key="8">
    <source>
        <dbReference type="Proteomes" id="UP000184225"/>
    </source>
</evidence>
<dbReference type="GO" id="GO:0031640">
    <property type="term" value="P:killing of cells of another organism"/>
    <property type="evidence" value="ECO:0007669"/>
    <property type="project" value="UniProtKB-KW"/>
</dbReference>
<protein>
    <recommendedName>
        <fullName evidence="4">Peptidoglycan hydrolase</fullName>
    </recommendedName>
</protein>
<name>A0A1M6G326_9FLAO</name>
<dbReference type="SUPFAM" id="SSF54106">
    <property type="entry name" value="LysM domain"/>
    <property type="match status" value="1"/>
</dbReference>
<dbReference type="Gene3D" id="1.10.530.10">
    <property type="match status" value="1"/>
</dbReference>
<evidence type="ECO:0000259" key="6">
    <source>
        <dbReference type="PROSITE" id="PS51782"/>
    </source>
</evidence>
<dbReference type="GO" id="GO:0042742">
    <property type="term" value="P:defense response to bacterium"/>
    <property type="evidence" value="ECO:0007669"/>
    <property type="project" value="UniProtKB-KW"/>
</dbReference>
<dbReference type="Pfam" id="PF01832">
    <property type="entry name" value="Glucosaminidase"/>
    <property type="match status" value="1"/>
</dbReference>
<evidence type="ECO:0000256" key="3">
    <source>
        <dbReference type="ARBA" id="ARBA00022801"/>
    </source>
</evidence>
<dbReference type="Gene3D" id="3.10.350.10">
    <property type="entry name" value="LysM domain"/>
    <property type="match status" value="1"/>
</dbReference>
<dbReference type="Proteomes" id="UP000184225">
    <property type="component" value="Unassembled WGS sequence"/>
</dbReference>
<evidence type="ECO:0000256" key="2">
    <source>
        <dbReference type="ARBA" id="ARBA00022638"/>
    </source>
</evidence>
<dbReference type="STRING" id="579105.SAMN04488096_107100"/>
<feature type="domain" description="LysM" evidence="6">
    <location>
        <begin position="243"/>
        <end position="286"/>
    </location>
</feature>
<dbReference type="OrthoDB" id="977752at2"/>
<dbReference type="PROSITE" id="PS51257">
    <property type="entry name" value="PROKAR_LIPOPROTEIN"/>
    <property type="match status" value="1"/>
</dbReference>
<evidence type="ECO:0000256" key="1">
    <source>
        <dbReference type="ARBA" id="ARBA00022529"/>
    </source>
</evidence>
<dbReference type="SMART" id="SM00047">
    <property type="entry name" value="LYZ2"/>
    <property type="match status" value="1"/>
</dbReference>
<dbReference type="RefSeq" id="WP_073152045.1">
    <property type="nucleotide sequence ID" value="NZ_FQYY01000007.1"/>
</dbReference>
<accession>A0A1M6G326</accession>
<dbReference type="PROSITE" id="PS51782">
    <property type="entry name" value="LYSM"/>
    <property type="match status" value="1"/>
</dbReference>
<dbReference type="Pfam" id="PF01476">
    <property type="entry name" value="LysM"/>
    <property type="match status" value="1"/>
</dbReference>
<gene>
    <name evidence="7" type="ORF">SAMN04488096_107100</name>
</gene>
<reference evidence="7 8" key="1">
    <citation type="submission" date="2016-11" db="EMBL/GenBank/DDBJ databases">
        <authorList>
            <person name="Jaros S."/>
            <person name="Januszkiewicz K."/>
            <person name="Wedrychowicz H."/>
        </authorList>
    </citation>
    <scope>NUCLEOTIDE SEQUENCE [LARGE SCALE GENOMIC DNA]</scope>
    <source>
        <strain evidence="7 8">DSM 21425</strain>
    </source>
</reference>
<sequence length="289" mass="32879">MKAKLIVITVIIGLIFSACGSKKKVNTYNKRAGEVTVEKPVKPKDTKQPKTEKVVEDNKANETSVKTEKSATPVFKDNVERYIYNFSDIAKEEMKLYGIPASITLAQGVLESSAGQGELTLKSNNHFGIKCNGWEGETVYHDDDALDECFRKYNNPKYSFRDHSLFLKDRRRYASLFELDKDDYKSWASGLKSAGYATDPKYPAKLISIIERYELHKYDNEVLGDGDRKGNKREELKVDFTSIRYTVKKGDTLYSIAEEYNLTIDELKQLNNLSSDTLSIGQKLYVKSL</sequence>
<evidence type="ECO:0000313" key="7">
    <source>
        <dbReference type="EMBL" id="SHJ04314.1"/>
    </source>
</evidence>
<dbReference type="InterPro" id="IPR051056">
    <property type="entry name" value="Glycosyl_Hydrolase_73"/>
</dbReference>
<proteinExistence type="predicted"/>
<dbReference type="EMBL" id="FQYY01000007">
    <property type="protein sequence ID" value="SHJ04314.1"/>
    <property type="molecule type" value="Genomic_DNA"/>
</dbReference>
<feature type="region of interest" description="Disordered" evidence="5">
    <location>
        <begin position="39"/>
        <end position="65"/>
    </location>
</feature>
<dbReference type="SMART" id="SM00257">
    <property type="entry name" value="LysM"/>
    <property type="match status" value="1"/>
</dbReference>
<dbReference type="InterPro" id="IPR002901">
    <property type="entry name" value="MGlyc_endo_b_GlcNAc-like_dom"/>
</dbReference>
<dbReference type="AlphaFoldDB" id="A0A1M6G326"/>
<keyword evidence="8" id="KW-1185">Reference proteome</keyword>
<keyword evidence="1" id="KW-0929">Antimicrobial</keyword>
<dbReference type="CDD" id="cd00118">
    <property type="entry name" value="LysM"/>
    <property type="match status" value="1"/>
</dbReference>
<dbReference type="GO" id="GO:0004040">
    <property type="term" value="F:amidase activity"/>
    <property type="evidence" value="ECO:0007669"/>
    <property type="project" value="InterPro"/>
</dbReference>
<keyword evidence="3 7" id="KW-0378">Hydrolase</keyword>
<dbReference type="InterPro" id="IPR036779">
    <property type="entry name" value="LysM_dom_sf"/>
</dbReference>